<dbReference type="EMBL" id="LR134204">
    <property type="protein sequence ID" value="VEB93200.1"/>
    <property type="molecule type" value="Genomic_DNA"/>
</dbReference>
<proteinExistence type="predicted"/>
<dbReference type="Proteomes" id="UP000270272">
    <property type="component" value="Chromosome"/>
</dbReference>
<evidence type="ECO:0000313" key="1">
    <source>
        <dbReference type="EMBL" id="VEB93200.1"/>
    </source>
</evidence>
<reference evidence="1 2" key="1">
    <citation type="submission" date="2018-12" db="EMBL/GenBank/DDBJ databases">
        <authorList>
            <consortium name="Pathogen Informatics"/>
        </authorList>
    </citation>
    <scope>NUCLEOTIDE SEQUENCE [LARGE SCALE GENOMIC DNA]</scope>
    <source>
        <strain evidence="1 2">NCTC11075</strain>
    </source>
</reference>
<organism evidence="1 2">
    <name type="scientific">Citrobacter koseri</name>
    <name type="common">Citrobacter diversus</name>
    <dbReference type="NCBI Taxonomy" id="545"/>
    <lineage>
        <taxon>Bacteria</taxon>
        <taxon>Pseudomonadati</taxon>
        <taxon>Pseudomonadota</taxon>
        <taxon>Gammaproteobacteria</taxon>
        <taxon>Enterobacterales</taxon>
        <taxon>Enterobacteriaceae</taxon>
        <taxon>Citrobacter</taxon>
    </lineage>
</organism>
<accession>A0A3S4IGQ5</accession>
<evidence type="ECO:0000313" key="2">
    <source>
        <dbReference type="Proteomes" id="UP000270272"/>
    </source>
</evidence>
<name>A0A3S4IGQ5_CITKO</name>
<gene>
    <name evidence="1" type="ORF">NCTC11075_04076</name>
</gene>
<protein>
    <submittedName>
        <fullName evidence="1">Uncharacterized protein</fullName>
    </submittedName>
</protein>
<sequence>MGGIYTFRHSQFFRQQRVHAISENDRFRFNNVAIRLNAHHFAVALNKIIHADAGYQLRARLFSLFHQPGVKFTAQYGIRDLRRRGILAIDVIHRHRPFFGHKSEFFHG</sequence>
<dbReference type="AlphaFoldDB" id="A0A3S4IGQ5"/>